<proteinExistence type="predicted"/>
<accession>A0A315UR52</accession>
<name>A0A315UR52_GAMAF</name>
<dbReference type="AlphaFoldDB" id="A0A315UR52"/>
<evidence type="ECO:0000313" key="3">
    <source>
        <dbReference type="Proteomes" id="UP000250572"/>
    </source>
</evidence>
<protein>
    <submittedName>
        <fullName evidence="2">Uncharacterized protein</fullName>
    </submittedName>
</protein>
<organism evidence="2 3">
    <name type="scientific">Gambusia affinis</name>
    <name type="common">Western mosquitofish</name>
    <name type="synonym">Heterandria affinis</name>
    <dbReference type="NCBI Taxonomy" id="33528"/>
    <lineage>
        <taxon>Eukaryota</taxon>
        <taxon>Metazoa</taxon>
        <taxon>Chordata</taxon>
        <taxon>Craniata</taxon>
        <taxon>Vertebrata</taxon>
        <taxon>Euteleostomi</taxon>
        <taxon>Actinopterygii</taxon>
        <taxon>Neopterygii</taxon>
        <taxon>Teleostei</taxon>
        <taxon>Neoteleostei</taxon>
        <taxon>Acanthomorphata</taxon>
        <taxon>Ovalentaria</taxon>
        <taxon>Atherinomorphae</taxon>
        <taxon>Cyprinodontiformes</taxon>
        <taxon>Poeciliidae</taxon>
        <taxon>Poeciliinae</taxon>
        <taxon>Gambusia</taxon>
    </lineage>
</organism>
<dbReference type="EMBL" id="NHOQ01002850">
    <property type="protein sequence ID" value="PWA14200.1"/>
    <property type="molecule type" value="Genomic_DNA"/>
</dbReference>
<dbReference type="Proteomes" id="UP000250572">
    <property type="component" value="Unassembled WGS sequence"/>
</dbReference>
<sequence>MRGLSASGRALRAGPLLPVLRRRVMWAGAAFKSLSGWGCRGSEVWLTLRKVGRAVEGYDRSERRRGGQTQQRSDVRRTGKMKSGTAQLKNPPKRRKSLLNATVTKFRLMFCRECQIEDCFKDVEWLGATPIGQLDIAAVETALFNAKMASDLALEEPSVLAVCLSLFSILSSGSHGAPPFLECCCSSPLSR</sequence>
<reference evidence="2 3" key="1">
    <citation type="journal article" date="2018" name="G3 (Bethesda)">
        <title>A High-Quality Reference Genome for the Invasive Mosquitofish Gambusia affinis Using a Chicago Library.</title>
        <authorList>
            <person name="Hoffberg S.L."/>
            <person name="Troendle N.J."/>
            <person name="Glenn T.C."/>
            <person name="Mahmud O."/>
            <person name="Louha S."/>
            <person name="Chalopin D."/>
            <person name="Bennetzen J.L."/>
            <person name="Mauricio R."/>
        </authorList>
    </citation>
    <scope>NUCLEOTIDE SEQUENCE [LARGE SCALE GENOMIC DNA]</scope>
    <source>
        <strain evidence="2">NE01/NJP1002.9</strain>
        <tissue evidence="2">Muscle</tissue>
    </source>
</reference>
<evidence type="ECO:0000256" key="1">
    <source>
        <dbReference type="SAM" id="MobiDB-lite"/>
    </source>
</evidence>
<comment type="caution">
    <text evidence="2">The sequence shown here is derived from an EMBL/GenBank/DDBJ whole genome shotgun (WGS) entry which is preliminary data.</text>
</comment>
<feature type="region of interest" description="Disordered" evidence="1">
    <location>
        <begin position="59"/>
        <end position="94"/>
    </location>
</feature>
<keyword evidence="3" id="KW-1185">Reference proteome</keyword>
<gene>
    <name evidence="2" type="ORF">CCH79_00012239</name>
</gene>
<evidence type="ECO:0000313" key="2">
    <source>
        <dbReference type="EMBL" id="PWA14200.1"/>
    </source>
</evidence>